<dbReference type="InterPro" id="IPR023096">
    <property type="entry name" value="G6P_Isomerase_C"/>
</dbReference>
<reference evidence="11" key="1">
    <citation type="submission" date="2021-01" db="EMBL/GenBank/DDBJ databases">
        <authorList>
            <person name="Corre E."/>
            <person name="Pelletier E."/>
            <person name="Niang G."/>
            <person name="Scheremetjew M."/>
            <person name="Finn R."/>
            <person name="Kale V."/>
            <person name="Holt S."/>
            <person name="Cochrane G."/>
            <person name="Meng A."/>
            <person name="Brown T."/>
            <person name="Cohen L."/>
        </authorList>
    </citation>
    <scope>NUCLEOTIDE SEQUENCE</scope>
    <source>
        <strain evidence="11">Pop2</strain>
    </source>
</reference>
<feature type="region of interest" description="Disordered" evidence="9">
    <location>
        <begin position="307"/>
        <end position="328"/>
    </location>
</feature>
<dbReference type="InterPro" id="IPR035482">
    <property type="entry name" value="SIS_PGI_2"/>
</dbReference>
<evidence type="ECO:0000256" key="2">
    <source>
        <dbReference type="ARBA" id="ARBA00006604"/>
    </source>
</evidence>
<dbReference type="PANTHER" id="PTHR11469">
    <property type="entry name" value="GLUCOSE-6-PHOSPHATE ISOMERASE"/>
    <property type="match status" value="1"/>
</dbReference>
<dbReference type="InterPro" id="IPR018189">
    <property type="entry name" value="Phosphoglucose_isomerase_CS"/>
</dbReference>
<dbReference type="PROSITE" id="PS00765">
    <property type="entry name" value="P_GLUCOSE_ISOMERASE_1"/>
    <property type="match status" value="1"/>
</dbReference>
<dbReference type="GO" id="GO:0004347">
    <property type="term" value="F:glucose-6-phosphate isomerase activity"/>
    <property type="evidence" value="ECO:0007669"/>
    <property type="project" value="UniProtKB-EC"/>
</dbReference>
<dbReference type="SUPFAM" id="SSF53697">
    <property type="entry name" value="SIS domain"/>
    <property type="match status" value="1"/>
</dbReference>
<dbReference type="GO" id="GO:0006094">
    <property type="term" value="P:gluconeogenesis"/>
    <property type="evidence" value="ECO:0007669"/>
    <property type="project" value="UniProtKB-KW"/>
</dbReference>
<gene>
    <name evidence="11" type="ORF">DBRI1063_LOCUS5128</name>
</gene>
<protein>
    <recommendedName>
        <fullName evidence="3 8">Glucose-6-phosphate isomerase</fullName>
        <ecNumber evidence="3 8">5.3.1.9</ecNumber>
    </recommendedName>
</protein>
<dbReference type="UniPathway" id="UPA00109">
    <property type="reaction ID" value="UER00181"/>
</dbReference>
<dbReference type="InterPro" id="IPR001672">
    <property type="entry name" value="G6P_Isomerase"/>
</dbReference>
<dbReference type="GO" id="GO:0097367">
    <property type="term" value="F:carbohydrate derivative binding"/>
    <property type="evidence" value="ECO:0007669"/>
    <property type="project" value="InterPro"/>
</dbReference>
<evidence type="ECO:0000256" key="9">
    <source>
        <dbReference type="SAM" id="MobiDB-lite"/>
    </source>
</evidence>
<dbReference type="CDD" id="cd05015">
    <property type="entry name" value="SIS_PGI_1"/>
    <property type="match status" value="1"/>
</dbReference>
<evidence type="ECO:0000256" key="10">
    <source>
        <dbReference type="SAM" id="SignalP"/>
    </source>
</evidence>
<dbReference type="HAMAP" id="MF_00473">
    <property type="entry name" value="G6P_isomerase"/>
    <property type="match status" value="1"/>
</dbReference>
<name>A0A6V2PJ91_9STRA</name>
<dbReference type="GO" id="GO:0006096">
    <property type="term" value="P:glycolytic process"/>
    <property type="evidence" value="ECO:0007669"/>
    <property type="project" value="UniProtKB-UniPathway"/>
</dbReference>
<proteinExistence type="inferred from homology"/>
<comment type="catalytic activity">
    <reaction evidence="7 8">
        <text>alpha-D-glucose 6-phosphate = beta-D-fructose 6-phosphate</text>
        <dbReference type="Rhea" id="RHEA:11816"/>
        <dbReference type="ChEBI" id="CHEBI:57634"/>
        <dbReference type="ChEBI" id="CHEBI:58225"/>
        <dbReference type="EC" id="5.3.1.9"/>
    </reaction>
</comment>
<dbReference type="InterPro" id="IPR046348">
    <property type="entry name" value="SIS_dom_sf"/>
</dbReference>
<dbReference type="InterPro" id="IPR035476">
    <property type="entry name" value="SIS_PGI_1"/>
</dbReference>
<dbReference type="EC" id="5.3.1.9" evidence="3 8"/>
<feature type="signal peptide" evidence="10">
    <location>
        <begin position="1"/>
        <end position="29"/>
    </location>
</feature>
<dbReference type="AlphaFoldDB" id="A0A6V2PJ91"/>
<sequence length="652" mass="72028">MRLKLNFKSSGLLAVLLISSSSSITTVTATSTTPPPSSLPTIPTRSSSSFSSSSCGTGIGTKMKCYEVPQFIALQSAAASFKSDDKLHLRHLCSDSSRCAGLVAVHTSGGIGERKIILDYSRQQVTGETMELLFDLADKVGLTELRSYMRCGLKINATERRSVLHHALRMPRTYDYTHHPYGMQIMDDVHAVRTRIEEFTNKIRSGSWKGYTGKTLKHTVCIGIGGSQLGPEFVHEALRADQQASLAAEGRTLRFLANVDPVDFHLCTRDLDPAETLVVIISKTFETVETMLNARAARKWLIDGLRGSNESDNKNDNNEDKNDDAPDDESIEKDIIMRHVVAVSASPPNCEDFGIHPDNVFGFWDWVGGRFSVTSAVGVLPLSLQYSYDIMSAFLDGAHDIDEHFFNAPLRENIPVLLGLIGIWNSTFMGYATRALLPYSQALRRLPAHIQQLDMESNGKRVAMDGTPLPFYAGEINFGEPGTNGQHSFYQLLHQGRVVPADFIGFCESQRPVELDGEQVSNHDELMSNFFAQPDALAYGKTFNDLIQEGVPEELRQHKVFTGNRPSSSLLLTRLDAFAVGQILAIYEHRTAVQGFVWGINSFDQWGVELGKVLAKQVRAQLKLSRVSGASVQGFNSSTSSLLEAYLSHRKK</sequence>
<evidence type="ECO:0000256" key="4">
    <source>
        <dbReference type="ARBA" id="ARBA00022432"/>
    </source>
</evidence>
<dbReference type="GO" id="GO:0051156">
    <property type="term" value="P:glucose 6-phosphate metabolic process"/>
    <property type="evidence" value="ECO:0007669"/>
    <property type="project" value="TreeGrafter"/>
</dbReference>
<accession>A0A6V2PJ91</accession>
<dbReference type="Pfam" id="PF00342">
    <property type="entry name" value="PGI"/>
    <property type="match status" value="1"/>
</dbReference>
<evidence type="ECO:0000256" key="7">
    <source>
        <dbReference type="ARBA" id="ARBA00029321"/>
    </source>
</evidence>
<dbReference type="Gene3D" id="1.10.1390.10">
    <property type="match status" value="1"/>
</dbReference>
<keyword evidence="6 8" id="KW-0413">Isomerase</keyword>
<dbReference type="FunFam" id="3.40.50.10490:FF:000031">
    <property type="entry name" value="Glucose-6-phosphate isomerase"/>
    <property type="match status" value="1"/>
</dbReference>
<dbReference type="PANTHER" id="PTHR11469:SF1">
    <property type="entry name" value="GLUCOSE-6-PHOSPHATE ISOMERASE"/>
    <property type="match status" value="1"/>
</dbReference>
<dbReference type="PRINTS" id="PR00662">
    <property type="entry name" value="G6PISOMERASE"/>
</dbReference>
<evidence type="ECO:0000256" key="6">
    <source>
        <dbReference type="ARBA" id="ARBA00023235"/>
    </source>
</evidence>
<dbReference type="CDD" id="cd05016">
    <property type="entry name" value="SIS_PGI_2"/>
    <property type="match status" value="1"/>
</dbReference>
<dbReference type="Gene3D" id="3.40.50.10490">
    <property type="entry name" value="Glucose-6-phosphate isomerase like protein, domain 1"/>
    <property type="match status" value="2"/>
</dbReference>
<dbReference type="PROSITE" id="PS00174">
    <property type="entry name" value="P_GLUCOSE_ISOMERASE_2"/>
    <property type="match status" value="1"/>
</dbReference>
<keyword evidence="10" id="KW-0732">Signal</keyword>
<evidence type="ECO:0000256" key="5">
    <source>
        <dbReference type="ARBA" id="ARBA00023152"/>
    </source>
</evidence>
<dbReference type="GO" id="GO:0048029">
    <property type="term" value="F:monosaccharide binding"/>
    <property type="evidence" value="ECO:0007669"/>
    <property type="project" value="TreeGrafter"/>
</dbReference>
<feature type="chain" id="PRO_5030160954" description="Glucose-6-phosphate isomerase" evidence="10">
    <location>
        <begin position="30"/>
        <end position="652"/>
    </location>
</feature>
<dbReference type="NCBIfam" id="NF001211">
    <property type="entry name" value="PRK00179.1"/>
    <property type="match status" value="1"/>
</dbReference>
<evidence type="ECO:0000313" key="11">
    <source>
        <dbReference type="EMBL" id="CAD9318927.1"/>
    </source>
</evidence>
<dbReference type="GO" id="GO:0005829">
    <property type="term" value="C:cytosol"/>
    <property type="evidence" value="ECO:0007669"/>
    <property type="project" value="TreeGrafter"/>
</dbReference>
<organism evidence="11">
    <name type="scientific">Ditylum brightwellii</name>
    <dbReference type="NCBI Taxonomy" id="49249"/>
    <lineage>
        <taxon>Eukaryota</taxon>
        <taxon>Sar</taxon>
        <taxon>Stramenopiles</taxon>
        <taxon>Ochrophyta</taxon>
        <taxon>Bacillariophyta</taxon>
        <taxon>Mediophyceae</taxon>
        <taxon>Lithodesmiophycidae</taxon>
        <taxon>Lithodesmiales</taxon>
        <taxon>Lithodesmiaceae</taxon>
        <taxon>Ditylum</taxon>
    </lineage>
</organism>
<keyword evidence="5 8" id="KW-0324">Glycolysis</keyword>
<evidence type="ECO:0000256" key="3">
    <source>
        <dbReference type="ARBA" id="ARBA00011952"/>
    </source>
</evidence>
<evidence type="ECO:0000256" key="1">
    <source>
        <dbReference type="ARBA" id="ARBA00004926"/>
    </source>
</evidence>
<keyword evidence="4 8" id="KW-0312">Gluconeogenesis</keyword>
<dbReference type="PROSITE" id="PS51463">
    <property type="entry name" value="P_GLUCOSE_ISOMERASE_3"/>
    <property type="match status" value="1"/>
</dbReference>
<dbReference type="EMBL" id="HBGN01008025">
    <property type="protein sequence ID" value="CAD9318927.1"/>
    <property type="molecule type" value="Transcribed_RNA"/>
</dbReference>
<evidence type="ECO:0000256" key="8">
    <source>
        <dbReference type="RuleBase" id="RU000612"/>
    </source>
</evidence>
<feature type="compositionally biased region" description="Basic and acidic residues" evidence="9">
    <location>
        <begin position="309"/>
        <end position="324"/>
    </location>
</feature>
<comment type="pathway">
    <text evidence="1 8">Carbohydrate degradation; glycolysis; D-glyceraldehyde 3-phosphate and glycerone phosphate from D-glucose: step 2/4.</text>
</comment>
<comment type="similarity">
    <text evidence="2 8">Belongs to the GPI family.</text>
</comment>